<evidence type="ECO:0000313" key="1">
    <source>
        <dbReference type="Proteomes" id="UP000093561"/>
    </source>
</evidence>
<reference evidence="1" key="1">
    <citation type="submission" date="2015-03" db="EMBL/GenBank/DDBJ databases">
        <title>Wuchereria bancrofti Genome Sequencing Papua New Guinea Strain.</title>
        <authorList>
            <person name="Small S.T."/>
            <person name="Serre D."/>
            <person name="Zimmerman P.A."/>
        </authorList>
    </citation>
    <scope>NUCLEOTIDE SEQUENCE [LARGE SCALE GENOMIC DNA]</scope>
    <source>
        <strain evidence="1">pt0022</strain>
    </source>
</reference>
<sequence>MLGCVDHFKDIRIKIYRLENMQMKTSMNVTHSHDDGGNEGTF</sequence>
<dbReference type="Proteomes" id="UP000093561">
    <property type="component" value="Unassembled WGS sequence"/>
</dbReference>
<name>A0AAF5Q443_WUCBA</name>
<reference evidence="2" key="3">
    <citation type="submission" date="2024-02" db="UniProtKB">
        <authorList>
            <consortium name="WormBaseParasite"/>
        </authorList>
    </citation>
    <scope>IDENTIFICATION</scope>
    <source>
        <strain evidence="2">pt0022</strain>
    </source>
</reference>
<organism evidence="1 2">
    <name type="scientific">Wuchereria bancrofti</name>
    <dbReference type="NCBI Taxonomy" id="6293"/>
    <lineage>
        <taxon>Eukaryota</taxon>
        <taxon>Metazoa</taxon>
        <taxon>Ecdysozoa</taxon>
        <taxon>Nematoda</taxon>
        <taxon>Chromadorea</taxon>
        <taxon>Rhabditida</taxon>
        <taxon>Spirurina</taxon>
        <taxon>Spiruromorpha</taxon>
        <taxon>Filarioidea</taxon>
        <taxon>Onchocercidae</taxon>
        <taxon>Wuchereria</taxon>
    </lineage>
</organism>
<protein>
    <submittedName>
        <fullName evidence="2">Uncharacterized protein</fullName>
    </submittedName>
</protein>
<dbReference type="AlphaFoldDB" id="A0AAF5Q443"/>
<proteinExistence type="predicted"/>
<dbReference type="WBParaSite" id="mrna-Wban_10277">
    <property type="protein sequence ID" value="mrna-Wban_10277"/>
    <property type="gene ID" value="Wban_10277"/>
</dbReference>
<accession>A0AAF5Q443</accession>
<evidence type="ECO:0000313" key="2">
    <source>
        <dbReference type="WBParaSite" id="mrna-Wban_10277"/>
    </source>
</evidence>
<reference evidence="1" key="2">
    <citation type="journal article" date="2016" name="Mol. Ecol.">
        <title>Population genomics of the filarial nematode parasite Wuchereria bancrofti from mosquitoes.</title>
        <authorList>
            <person name="Small S.T."/>
            <person name="Reimer L.J."/>
            <person name="Tisch D.J."/>
            <person name="King C.L."/>
            <person name="Christensen B.M."/>
            <person name="Siba P.M."/>
            <person name="Kazura J.W."/>
            <person name="Serre D."/>
            <person name="Zimmerman P.A."/>
        </authorList>
    </citation>
    <scope>NUCLEOTIDE SEQUENCE</scope>
    <source>
        <strain evidence="1">pt0022</strain>
    </source>
</reference>